<accession>A0A914D0D9</accession>
<dbReference type="WBParaSite" id="ACRNAN_scaffold17039.g9583.t1">
    <property type="protein sequence ID" value="ACRNAN_scaffold17039.g9583.t1"/>
    <property type="gene ID" value="ACRNAN_scaffold17039.g9583"/>
</dbReference>
<organism evidence="1 2">
    <name type="scientific">Acrobeloides nanus</name>
    <dbReference type="NCBI Taxonomy" id="290746"/>
    <lineage>
        <taxon>Eukaryota</taxon>
        <taxon>Metazoa</taxon>
        <taxon>Ecdysozoa</taxon>
        <taxon>Nematoda</taxon>
        <taxon>Chromadorea</taxon>
        <taxon>Rhabditida</taxon>
        <taxon>Tylenchina</taxon>
        <taxon>Cephalobomorpha</taxon>
        <taxon>Cephaloboidea</taxon>
        <taxon>Cephalobidae</taxon>
        <taxon>Acrobeloides</taxon>
    </lineage>
</organism>
<name>A0A914D0D9_9BILA</name>
<dbReference type="AlphaFoldDB" id="A0A914D0D9"/>
<dbReference type="Proteomes" id="UP000887540">
    <property type="component" value="Unplaced"/>
</dbReference>
<sequence>MDLVVQFAIMDTSMPAMNKFLYLDSCIEKGSNADDAIAPIERSDKNFDLAMETLTRITKNSASNLQLRKQFDNLSLVVQQLKMAGQDIENDSVRILIQQKFSPRIIEKLLDKEEDSEDWSTDRMLRALDHILRKQEEVKCIIFGDEHAKKQHSDQKSLKITSNNDIKNDIVNSNSSNTYALFNKTPFSILHNNNGHWTSDCRDYTKSEETIRKQLKSIRRCVNCISRNHASCDEKPFCRKCKKNVHHTIFHDFLIKENLKSKAQPSAKVTAVQEVHTGTFSVLKMTEVKGPNKKMLYLVEAEVFNPKKPHIKATVKIVLDSGAEQSFCTANLEKSLKLDGPTAIFVLDLHNLYENAIYTAATDENIQNDFTNKLCQFGFVTADLNKLVYISDEGSNIRLISA</sequence>
<evidence type="ECO:0000313" key="1">
    <source>
        <dbReference type="Proteomes" id="UP000887540"/>
    </source>
</evidence>
<protein>
    <submittedName>
        <fullName evidence="2">Peptidase aspartic putative domain-containing protein</fullName>
    </submittedName>
</protein>
<reference evidence="2" key="1">
    <citation type="submission" date="2022-11" db="UniProtKB">
        <authorList>
            <consortium name="WormBaseParasite"/>
        </authorList>
    </citation>
    <scope>IDENTIFICATION</scope>
</reference>
<keyword evidence="1" id="KW-1185">Reference proteome</keyword>
<proteinExistence type="predicted"/>
<evidence type="ECO:0000313" key="2">
    <source>
        <dbReference type="WBParaSite" id="ACRNAN_scaffold17039.g9583.t1"/>
    </source>
</evidence>